<gene>
    <name evidence="2" type="ORF">I7I53_07675</name>
</gene>
<protein>
    <submittedName>
        <fullName evidence="2">Uncharacterized protein</fullName>
    </submittedName>
</protein>
<dbReference type="Proteomes" id="UP000663419">
    <property type="component" value="Chromosome 2"/>
</dbReference>
<accession>A0A8A1LCL3</accession>
<evidence type="ECO:0000313" key="3">
    <source>
        <dbReference type="Proteomes" id="UP000663419"/>
    </source>
</evidence>
<feature type="region of interest" description="Disordered" evidence="1">
    <location>
        <begin position="1"/>
        <end position="21"/>
    </location>
</feature>
<dbReference type="EMBL" id="CP069103">
    <property type="protein sequence ID" value="QSS52148.1"/>
    <property type="molecule type" value="Genomic_DNA"/>
</dbReference>
<sequence>MHPNPALSEGEGMTERHISSRETHKRMLSRLWASLRYYIWGGHTSASSLPKGRSVINLPTQAVGCDYTQDPGCQMGLYCFLALLHF</sequence>
<name>A0A8A1LCL3_AJEC8</name>
<dbReference type="AlphaFoldDB" id="A0A8A1LCL3"/>
<evidence type="ECO:0000256" key="1">
    <source>
        <dbReference type="SAM" id="MobiDB-lite"/>
    </source>
</evidence>
<proteinExistence type="predicted"/>
<evidence type="ECO:0000313" key="2">
    <source>
        <dbReference type="EMBL" id="QSS52148.1"/>
    </source>
</evidence>
<organism evidence="2 3">
    <name type="scientific">Ajellomyces capsulatus (strain H88)</name>
    <name type="common">Darling's disease fungus</name>
    <name type="synonym">Histoplasma capsulatum</name>
    <dbReference type="NCBI Taxonomy" id="544711"/>
    <lineage>
        <taxon>Eukaryota</taxon>
        <taxon>Fungi</taxon>
        <taxon>Dikarya</taxon>
        <taxon>Ascomycota</taxon>
        <taxon>Pezizomycotina</taxon>
        <taxon>Eurotiomycetes</taxon>
        <taxon>Eurotiomycetidae</taxon>
        <taxon>Onygenales</taxon>
        <taxon>Ajellomycetaceae</taxon>
        <taxon>Histoplasma</taxon>
    </lineage>
</organism>
<reference evidence="2" key="1">
    <citation type="submission" date="2021-01" db="EMBL/GenBank/DDBJ databases">
        <title>Chromosome-level genome assembly of a human fungal pathogen reveals clustering of transcriptionally co-regulated genes.</title>
        <authorList>
            <person name="Voorhies M."/>
            <person name="Cohen S."/>
            <person name="Shea T.P."/>
            <person name="Petrus S."/>
            <person name="Munoz J.F."/>
            <person name="Poplawski S."/>
            <person name="Goldman W.E."/>
            <person name="Michael T."/>
            <person name="Cuomo C.A."/>
            <person name="Sil A."/>
            <person name="Beyhan S."/>
        </authorList>
    </citation>
    <scope>NUCLEOTIDE SEQUENCE</scope>
    <source>
        <strain evidence="2">H88</strain>
    </source>
</reference>
<dbReference type="VEuPathDB" id="FungiDB:I7I53_07675"/>